<keyword evidence="2" id="KW-1185">Reference proteome</keyword>
<dbReference type="PANTHER" id="PTHR12393">
    <property type="entry name" value="SPHINGOMYELIN PHOSPHODIESTERASE RELATED"/>
    <property type="match status" value="1"/>
</dbReference>
<proteinExistence type="predicted"/>
<dbReference type="GO" id="GO:0030149">
    <property type="term" value="P:sphingolipid catabolic process"/>
    <property type="evidence" value="ECO:0007669"/>
    <property type="project" value="TreeGrafter"/>
</dbReference>
<dbReference type="InterPro" id="IPR036770">
    <property type="entry name" value="Ankyrin_rpt-contain_sf"/>
</dbReference>
<dbReference type="GO" id="GO:0004620">
    <property type="term" value="F:phospholipase activity"/>
    <property type="evidence" value="ECO:0007669"/>
    <property type="project" value="TreeGrafter"/>
</dbReference>
<dbReference type="Proteomes" id="UP000075714">
    <property type="component" value="Unassembled WGS sequence"/>
</dbReference>
<protein>
    <submittedName>
        <fullName evidence="1">Uncharacterized protein</fullName>
    </submittedName>
</protein>
<sequence length="472" mass="50025">MALLPLPSELVALIADHLPPNFVACNLRVLDKATAACLSGSHHTTVRLSQPAPAAAFRQRWGAPGAMHDLSRRQRLRLLCLVAQSGETANLHLAIGSSGLCLSSCPELLVAAAAAGQLAVCSWLRQQGCPWGKAAPEAAWALSKDLARLRLLRNPAHYIYAGEGVSVLAAAGSSGDQGLCEWLLAEGCPWDQAAVLAAACAGHVDLIEWLLAQRPELLTALMFVPQLAQAAAIGFELEALQRLCLSWRQRGVWVLYASAMLGALSSHTPDWRAKVEWLEGEASARPHHGCDYAATCPDGQERVRYLRQHGHEVSQWTLDAAARAGNAELVEELLAEGPQMMSDAAWFSGLAGGNVQVLWTLAAADPGSLPPYALSLAAEGGHLPAVVWVVEQKRWEGEFVTISGIAASGSLEMLQCMQQRGCQVSAWTVEAGAEAGSCPIVEWLAASGVLAQVRKSSAGGLPLPLEVVHGMA</sequence>
<dbReference type="GO" id="GO:0005783">
    <property type="term" value="C:endoplasmic reticulum"/>
    <property type="evidence" value="ECO:0007669"/>
    <property type="project" value="TreeGrafter"/>
</dbReference>
<accession>A0A150G5R4</accession>
<dbReference type="SUPFAM" id="SSF48403">
    <property type="entry name" value="Ankyrin repeat"/>
    <property type="match status" value="1"/>
</dbReference>
<organism evidence="1 2">
    <name type="scientific">Gonium pectorale</name>
    <name type="common">Green alga</name>
    <dbReference type="NCBI Taxonomy" id="33097"/>
    <lineage>
        <taxon>Eukaryota</taxon>
        <taxon>Viridiplantae</taxon>
        <taxon>Chlorophyta</taxon>
        <taxon>core chlorophytes</taxon>
        <taxon>Chlorophyceae</taxon>
        <taxon>CS clade</taxon>
        <taxon>Chlamydomonadales</taxon>
        <taxon>Volvocaceae</taxon>
        <taxon>Gonium</taxon>
    </lineage>
</organism>
<dbReference type="EMBL" id="LSYV01000058">
    <property type="protein sequence ID" value="KXZ45226.1"/>
    <property type="molecule type" value="Genomic_DNA"/>
</dbReference>
<dbReference type="AlphaFoldDB" id="A0A150G5R4"/>
<gene>
    <name evidence="1" type="ORF">GPECTOR_57g516</name>
</gene>
<evidence type="ECO:0000313" key="1">
    <source>
        <dbReference type="EMBL" id="KXZ45226.1"/>
    </source>
</evidence>
<comment type="caution">
    <text evidence="1">The sequence shown here is derived from an EMBL/GenBank/DDBJ whole genome shotgun (WGS) entry which is preliminary data.</text>
</comment>
<reference evidence="2" key="1">
    <citation type="journal article" date="2016" name="Nat. Commun.">
        <title>The Gonium pectorale genome demonstrates co-option of cell cycle regulation during the evolution of multicellularity.</title>
        <authorList>
            <person name="Hanschen E.R."/>
            <person name="Marriage T.N."/>
            <person name="Ferris P.J."/>
            <person name="Hamaji T."/>
            <person name="Toyoda A."/>
            <person name="Fujiyama A."/>
            <person name="Neme R."/>
            <person name="Noguchi H."/>
            <person name="Minakuchi Y."/>
            <person name="Suzuki M."/>
            <person name="Kawai-Toyooka H."/>
            <person name="Smith D.R."/>
            <person name="Sparks H."/>
            <person name="Anderson J."/>
            <person name="Bakaric R."/>
            <person name="Luria V."/>
            <person name="Karger A."/>
            <person name="Kirschner M.W."/>
            <person name="Durand P.M."/>
            <person name="Michod R.E."/>
            <person name="Nozaki H."/>
            <person name="Olson B.J."/>
        </authorList>
    </citation>
    <scope>NUCLEOTIDE SEQUENCE [LARGE SCALE GENOMIC DNA]</scope>
    <source>
        <strain evidence="2">NIES-2863</strain>
    </source>
</reference>
<dbReference type="GO" id="GO:0046513">
    <property type="term" value="P:ceramide biosynthetic process"/>
    <property type="evidence" value="ECO:0007669"/>
    <property type="project" value="TreeGrafter"/>
</dbReference>
<dbReference type="Gene3D" id="1.25.40.20">
    <property type="entry name" value="Ankyrin repeat-containing domain"/>
    <property type="match status" value="1"/>
</dbReference>
<dbReference type="GO" id="GO:0071944">
    <property type="term" value="C:cell periphery"/>
    <property type="evidence" value="ECO:0007669"/>
    <property type="project" value="TreeGrafter"/>
</dbReference>
<name>A0A150G5R4_GONPE</name>
<dbReference type="OrthoDB" id="58544at2759"/>
<dbReference type="GO" id="GO:0016020">
    <property type="term" value="C:membrane"/>
    <property type="evidence" value="ECO:0007669"/>
    <property type="project" value="TreeGrafter"/>
</dbReference>
<evidence type="ECO:0000313" key="2">
    <source>
        <dbReference type="Proteomes" id="UP000075714"/>
    </source>
</evidence>
<dbReference type="PANTHER" id="PTHR12393:SF6">
    <property type="entry name" value="SPHINGOMYELIN PHOSPHODIESTERASE 2"/>
    <property type="match status" value="1"/>
</dbReference>